<organism evidence="1 2">
    <name type="scientific">Diploptera punctata</name>
    <name type="common">Pacific beetle cockroach</name>
    <dbReference type="NCBI Taxonomy" id="6984"/>
    <lineage>
        <taxon>Eukaryota</taxon>
        <taxon>Metazoa</taxon>
        <taxon>Ecdysozoa</taxon>
        <taxon>Arthropoda</taxon>
        <taxon>Hexapoda</taxon>
        <taxon>Insecta</taxon>
        <taxon>Pterygota</taxon>
        <taxon>Neoptera</taxon>
        <taxon>Polyneoptera</taxon>
        <taxon>Dictyoptera</taxon>
        <taxon>Blattodea</taxon>
        <taxon>Blaberoidea</taxon>
        <taxon>Blaberidae</taxon>
        <taxon>Diplopterinae</taxon>
        <taxon>Diploptera</taxon>
    </lineage>
</organism>
<feature type="non-terminal residue" evidence="1">
    <location>
        <position position="88"/>
    </location>
</feature>
<reference evidence="1" key="2">
    <citation type="submission" date="2023-05" db="EMBL/GenBank/DDBJ databases">
        <authorList>
            <person name="Fouks B."/>
        </authorList>
    </citation>
    <scope>NUCLEOTIDE SEQUENCE</scope>
    <source>
        <strain evidence="1">Stay&amp;Tobe</strain>
        <tissue evidence="1">Testes</tissue>
    </source>
</reference>
<reference evidence="1" key="1">
    <citation type="journal article" date="2023" name="IScience">
        <title>Live-bearing cockroach genome reveals convergent evolutionary mechanisms linked to viviparity in insects and beyond.</title>
        <authorList>
            <person name="Fouks B."/>
            <person name="Harrison M.C."/>
            <person name="Mikhailova A.A."/>
            <person name="Marchal E."/>
            <person name="English S."/>
            <person name="Carruthers M."/>
            <person name="Jennings E.C."/>
            <person name="Chiamaka E.L."/>
            <person name="Frigard R.A."/>
            <person name="Pippel M."/>
            <person name="Attardo G.M."/>
            <person name="Benoit J.B."/>
            <person name="Bornberg-Bauer E."/>
            <person name="Tobe S.S."/>
        </authorList>
    </citation>
    <scope>NUCLEOTIDE SEQUENCE</scope>
    <source>
        <strain evidence="1">Stay&amp;Tobe</strain>
    </source>
</reference>
<comment type="caution">
    <text evidence="1">The sequence shown here is derived from an EMBL/GenBank/DDBJ whole genome shotgun (WGS) entry which is preliminary data.</text>
</comment>
<accession>A0AAD7ZBY1</accession>
<feature type="non-terminal residue" evidence="1">
    <location>
        <position position="1"/>
    </location>
</feature>
<dbReference type="AlphaFoldDB" id="A0AAD7ZBY1"/>
<proteinExistence type="predicted"/>
<name>A0AAD7ZBY1_DIPPU</name>
<evidence type="ECO:0000313" key="2">
    <source>
        <dbReference type="Proteomes" id="UP001233999"/>
    </source>
</evidence>
<gene>
    <name evidence="1" type="ORF">L9F63_006096</name>
</gene>
<dbReference type="Proteomes" id="UP001233999">
    <property type="component" value="Unassembled WGS sequence"/>
</dbReference>
<sequence>ISEIVTRRSSSIRSRTAQMLSAVMLVHCRLWVASPNCAWSLLKISEGLVMFSRNFKIHYSIFVLLDVDFFPNIWRFFSQPEEGADIGI</sequence>
<dbReference type="EMBL" id="JASPKZ010009365">
    <property type="protein sequence ID" value="KAJ9577352.1"/>
    <property type="molecule type" value="Genomic_DNA"/>
</dbReference>
<evidence type="ECO:0000313" key="1">
    <source>
        <dbReference type="EMBL" id="KAJ9577352.1"/>
    </source>
</evidence>
<keyword evidence="2" id="KW-1185">Reference proteome</keyword>
<protein>
    <submittedName>
        <fullName evidence="1">Uncharacterized protein</fullName>
    </submittedName>
</protein>